<organism evidence="2 3">
    <name type="scientific">Bordetella ansorpii</name>
    <dbReference type="NCBI Taxonomy" id="288768"/>
    <lineage>
        <taxon>Bacteria</taxon>
        <taxon>Pseudomonadati</taxon>
        <taxon>Pseudomonadota</taxon>
        <taxon>Betaproteobacteria</taxon>
        <taxon>Burkholderiales</taxon>
        <taxon>Alcaligenaceae</taxon>
        <taxon>Bordetella</taxon>
    </lineage>
</organism>
<dbReference type="InterPro" id="IPR010799">
    <property type="entry name" value="MlrC_C"/>
</dbReference>
<sequence>MQTGVERQCGRSAVLTLQDPPSVRVIVTERVVALDDPALYALHGIDLDALRLLCVKAKNHFRAAFADRCAEIIDCDAPGPACQDLSQLPFRNPHVAAGYP</sequence>
<evidence type="ECO:0000259" key="1">
    <source>
        <dbReference type="Pfam" id="PF07171"/>
    </source>
</evidence>
<accession>A0A157S6X8</accession>
<evidence type="ECO:0000313" key="2">
    <source>
        <dbReference type="EMBL" id="SAI66180.1"/>
    </source>
</evidence>
<protein>
    <submittedName>
        <fullName evidence="2">Uncharacterized conserved protein</fullName>
    </submittedName>
</protein>
<dbReference type="EMBL" id="FKIF01000002">
    <property type="protein sequence ID" value="SAI66180.1"/>
    <property type="molecule type" value="Genomic_DNA"/>
</dbReference>
<evidence type="ECO:0000313" key="3">
    <source>
        <dbReference type="Proteomes" id="UP000076848"/>
    </source>
</evidence>
<feature type="domain" description="Microcystin LR degradation protein MlrC C-terminal" evidence="1">
    <location>
        <begin position="1"/>
        <end position="92"/>
    </location>
</feature>
<dbReference type="AlphaFoldDB" id="A0A157S6X8"/>
<keyword evidence="3" id="KW-1185">Reference proteome</keyword>
<gene>
    <name evidence="2" type="ORF">SAMEA3906486_00826</name>
</gene>
<dbReference type="Proteomes" id="UP000076848">
    <property type="component" value="Unassembled WGS sequence"/>
</dbReference>
<reference evidence="2 3" key="1">
    <citation type="submission" date="2016-04" db="EMBL/GenBank/DDBJ databases">
        <authorList>
            <consortium name="Pathogen Informatics"/>
        </authorList>
    </citation>
    <scope>NUCLEOTIDE SEQUENCE [LARGE SCALE GENOMIC DNA]</scope>
    <source>
        <strain evidence="2 3">H050680373</strain>
    </source>
</reference>
<dbReference type="Pfam" id="PF07171">
    <property type="entry name" value="MlrC_C"/>
    <property type="match status" value="1"/>
</dbReference>
<name>A0A157S6X8_9BORD</name>
<dbReference type="STRING" id="288768.SAMEA3906486_00826"/>
<proteinExistence type="predicted"/>